<dbReference type="InterPro" id="IPR050177">
    <property type="entry name" value="Lipid_A_modif_metabolic_enz"/>
</dbReference>
<dbReference type="PANTHER" id="PTHR43245">
    <property type="entry name" value="BIFUNCTIONAL POLYMYXIN RESISTANCE PROTEIN ARNA"/>
    <property type="match status" value="1"/>
</dbReference>
<keyword evidence="4" id="KW-1185">Reference proteome</keyword>
<comment type="caution">
    <text evidence="3">The sequence shown here is derived from an EMBL/GenBank/DDBJ whole genome shotgun (WGS) entry which is preliminary data.</text>
</comment>
<name>A0A916J667_9PROT</name>
<accession>A0A916J667</accession>
<evidence type="ECO:0000313" key="3">
    <source>
        <dbReference type="EMBL" id="CAG4885456.1"/>
    </source>
</evidence>
<dbReference type="Pfam" id="PF01370">
    <property type="entry name" value="Epimerase"/>
    <property type="match status" value="1"/>
</dbReference>
<evidence type="ECO:0000313" key="2">
    <source>
        <dbReference type="EMBL" id="CAG4882126.1"/>
    </source>
</evidence>
<evidence type="ECO:0000259" key="1">
    <source>
        <dbReference type="Pfam" id="PF01370"/>
    </source>
</evidence>
<dbReference type="Gene3D" id="3.40.50.720">
    <property type="entry name" value="NAD(P)-binding Rossmann-like Domain"/>
    <property type="match status" value="1"/>
</dbReference>
<dbReference type="EMBL" id="CAJQUM010000001">
    <property type="protein sequence ID" value="CAG4882126.1"/>
    <property type="molecule type" value="Genomic_DNA"/>
</dbReference>
<gene>
    <name evidence="2" type="ORF">GTOL_10008</name>
    <name evidence="3" type="ORF">GTOL_20030</name>
</gene>
<organism evidence="3 4">
    <name type="scientific">Georgfuchsia toluolica</name>
    <dbReference type="NCBI Taxonomy" id="424218"/>
    <lineage>
        <taxon>Bacteria</taxon>
        <taxon>Pseudomonadati</taxon>
        <taxon>Pseudomonadota</taxon>
        <taxon>Betaproteobacteria</taxon>
        <taxon>Nitrosomonadales</taxon>
        <taxon>Sterolibacteriaceae</taxon>
        <taxon>Georgfuchsia</taxon>
    </lineage>
</organism>
<dbReference type="EMBL" id="CAJQUM010000002">
    <property type="protein sequence ID" value="CAG4885456.1"/>
    <property type="molecule type" value="Genomic_DNA"/>
</dbReference>
<evidence type="ECO:0000313" key="4">
    <source>
        <dbReference type="Proteomes" id="UP000742786"/>
    </source>
</evidence>
<sequence length="311" mass="35663">MRNILIIGGSYFAGRILVEELAKESNCAIHVFNRGRRPLGMTDVTELIGDREQAEQIREAIPVKEWDAVVDFCAYTPMQIKTMLDNLPGKIGQYIFISTTSVYQQSWHLPIAEDGLQLTGAQPELGNYATYGYDKAMSEIMLQQICESRGIPYTIFRPAIIYGYYNYAPRESYFFDLLRSHLPIVIPQHDLALFSFIWVVDMARMIIRCIGDERTYTQTFNLASDELVSYSRIVEVLGEITGKTIDPVRMPAVEIDRQGIPLPFPINEHLLYSGAKIKRLFDFEYTPFKKGLREALKYYLMVQKQRNSPAA</sequence>
<dbReference type="Proteomes" id="UP000742786">
    <property type="component" value="Unassembled WGS sequence"/>
</dbReference>
<dbReference type="InterPro" id="IPR001509">
    <property type="entry name" value="Epimerase_deHydtase"/>
</dbReference>
<dbReference type="RefSeq" id="WP_220634231.1">
    <property type="nucleotide sequence ID" value="NZ_CAJQUM010000001.1"/>
</dbReference>
<feature type="domain" description="NAD-dependent epimerase/dehydratase" evidence="1">
    <location>
        <begin position="4"/>
        <end position="221"/>
    </location>
</feature>
<reference evidence="3" key="1">
    <citation type="submission" date="2021-04" db="EMBL/GenBank/DDBJ databases">
        <authorList>
            <person name="Hornung B."/>
        </authorList>
    </citation>
    <scope>NUCLEOTIDE SEQUENCE</scope>
    <source>
        <strain evidence="3">G5G6</strain>
    </source>
</reference>
<dbReference type="AlphaFoldDB" id="A0A916J667"/>
<protein>
    <submittedName>
        <fullName evidence="3">Sugar dehydratase</fullName>
    </submittedName>
</protein>
<dbReference type="SUPFAM" id="SSF51735">
    <property type="entry name" value="NAD(P)-binding Rossmann-fold domains"/>
    <property type="match status" value="1"/>
</dbReference>
<dbReference type="InterPro" id="IPR036291">
    <property type="entry name" value="NAD(P)-bd_dom_sf"/>
</dbReference>
<proteinExistence type="predicted"/>